<dbReference type="Pfam" id="PF18737">
    <property type="entry name" value="HEPN_MAE_28990"/>
    <property type="match status" value="1"/>
</dbReference>
<proteinExistence type="predicted"/>
<dbReference type="RefSeq" id="WP_182383593.1">
    <property type="nucleotide sequence ID" value="NZ_JABXQT010000001.1"/>
</dbReference>
<evidence type="ECO:0000259" key="1">
    <source>
        <dbReference type="Pfam" id="PF18737"/>
    </source>
</evidence>
<gene>
    <name evidence="2" type="ORF">HV056_17175</name>
</gene>
<dbReference type="AlphaFoldDB" id="A0A7W3HEP8"/>
<evidence type="ECO:0000313" key="3">
    <source>
        <dbReference type="Proteomes" id="UP000533461"/>
    </source>
</evidence>
<feature type="domain" description="MAE-28990/MAE-18760-like HEPN" evidence="1">
    <location>
        <begin position="34"/>
        <end position="74"/>
    </location>
</feature>
<accession>A0A7W3HEP8</accession>
<name>A0A7W3HEP8_ENTAS</name>
<organism evidence="2 3">
    <name type="scientific">Enterobacter asburiae</name>
    <dbReference type="NCBI Taxonomy" id="61645"/>
    <lineage>
        <taxon>Bacteria</taxon>
        <taxon>Pseudomonadati</taxon>
        <taxon>Pseudomonadota</taxon>
        <taxon>Gammaproteobacteria</taxon>
        <taxon>Enterobacterales</taxon>
        <taxon>Enterobacteriaceae</taxon>
        <taxon>Enterobacter</taxon>
        <taxon>Enterobacter cloacae complex</taxon>
    </lineage>
</organism>
<sequence>MLDVIKDNTEKDIIIVLDVFNNIYLGLSKVSSVKVTKIRQYAYATAVTRLYAIFEHFIEKTLSSYLDYLSENKTYVTCSPLISTPRC</sequence>
<dbReference type="InterPro" id="IPR040788">
    <property type="entry name" value="HEPN_MAE_28990"/>
</dbReference>
<dbReference type="EMBL" id="JABXRP010000001">
    <property type="protein sequence ID" value="MBA8078258.1"/>
    <property type="molecule type" value="Genomic_DNA"/>
</dbReference>
<reference evidence="2 3" key="1">
    <citation type="submission" date="2020-06" db="EMBL/GenBank/DDBJ databases">
        <title>REHAB project genomes.</title>
        <authorList>
            <person name="Shaw L.P."/>
        </authorList>
    </citation>
    <scope>NUCLEOTIDE SEQUENCE [LARGE SCALE GENOMIC DNA]</scope>
    <source>
        <strain evidence="2 3">RHBSTW-00074</strain>
    </source>
</reference>
<evidence type="ECO:0000313" key="2">
    <source>
        <dbReference type="EMBL" id="MBA8078258.1"/>
    </source>
</evidence>
<protein>
    <recommendedName>
        <fullName evidence="1">MAE-28990/MAE-18760-like HEPN domain-containing protein</fullName>
    </recommendedName>
</protein>
<comment type="caution">
    <text evidence="2">The sequence shown here is derived from an EMBL/GenBank/DDBJ whole genome shotgun (WGS) entry which is preliminary data.</text>
</comment>
<dbReference type="Proteomes" id="UP000533461">
    <property type="component" value="Unassembled WGS sequence"/>
</dbReference>